<comment type="similarity">
    <text evidence="2 6">Belongs to the acyl-CoA dehydrogenase family.</text>
</comment>
<dbReference type="Proteomes" id="UP000264006">
    <property type="component" value="Chromosome"/>
</dbReference>
<name>A0A346Y338_9ACTN</name>
<feature type="domain" description="Acyl-CoA dehydrogenase/oxidase N-terminal" evidence="9">
    <location>
        <begin position="29"/>
        <end position="142"/>
    </location>
</feature>
<evidence type="ECO:0000259" key="7">
    <source>
        <dbReference type="Pfam" id="PF00441"/>
    </source>
</evidence>
<keyword evidence="5 6" id="KW-0560">Oxidoreductase</keyword>
<evidence type="ECO:0000256" key="1">
    <source>
        <dbReference type="ARBA" id="ARBA00001974"/>
    </source>
</evidence>
<dbReference type="SUPFAM" id="SSF47203">
    <property type="entry name" value="Acyl-CoA dehydrogenase C-terminal domain-like"/>
    <property type="match status" value="1"/>
</dbReference>
<dbReference type="Gene3D" id="1.10.540.10">
    <property type="entry name" value="Acyl-CoA dehydrogenase/oxidase, N-terminal domain"/>
    <property type="match status" value="1"/>
</dbReference>
<dbReference type="KEGG" id="euz:DVS28_a4218"/>
<dbReference type="InterPro" id="IPR006091">
    <property type="entry name" value="Acyl-CoA_Oxase/DH_mid-dom"/>
</dbReference>
<evidence type="ECO:0000313" key="11">
    <source>
        <dbReference type="Proteomes" id="UP000264006"/>
    </source>
</evidence>
<accession>A0A346Y338</accession>
<feature type="domain" description="Acyl-CoA oxidase/dehydrogenase middle" evidence="8">
    <location>
        <begin position="146"/>
        <end position="241"/>
    </location>
</feature>
<dbReference type="SUPFAM" id="SSF56645">
    <property type="entry name" value="Acyl-CoA dehydrogenase NM domain-like"/>
    <property type="match status" value="1"/>
</dbReference>
<dbReference type="FunFam" id="1.20.140.10:FF:000001">
    <property type="entry name" value="Acyl-CoA dehydrogenase"/>
    <property type="match status" value="1"/>
</dbReference>
<dbReference type="InterPro" id="IPR009100">
    <property type="entry name" value="AcylCoA_DH/oxidase_NM_dom_sf"/>
</dbReference>
<dbReference type="EMBL" id="CP031165">
    <property type="protein sequence ID" value="AXV08885.1"/>
    <property type="molecule type" value="Genomic_DNA"/>
</dbReference>
<dbReference type="InterPro" id="IPR009075">
    <property type="entry name" value="AcylCo_DH/oxidase_C"/>
</dbReference>
<gene>
    <name evidence="10" type="ORF">DVS28_a4218</name>
</gene>
<dbReference type="InterPro" id="IPR046373">
    <property type="entry name" value="Acyl-CoA_Oxase/DH_mid-dom_sf"/>
</dbReference>
<dbReference type="AlphaFoldDB" id="A0A346Y338"/>
<dbReference type="PANTHER" id="PTHR43884:SF12">
    <property type="entry name" value="ISOVALERYL-COA DEHYDROGENASE, MITOCHONDRIAL-RELATED"/>
    <property type="match status" value="1"/>
</dbReference>
<evidence type="ECO:0000259" key="9">
    <source>
        <dbReference type="Pfam" id="PF02771"/>
    </source>
</evidence>
<reference evidence="10 11" key="1">
    <citation type="submission" date="2018-09" db="EMBL/GenBank/DDBJ databases">
        <title>Complete genome sequence of Euzebya sp. DY32-46 isolated from seawater of Pacific Ocean.</title>
        <authorList>
            <person name="Xu L."/>
            <person name="Wu Y.-H."/>
            <person name="Xu X.-W."/>
        </authorList>
    </citation>
    <scope>NUCLEOTIDE SEQUENCE [LARGE SCALE GENOMIC DNA]</scope>
    <source>
        <strain evidence="10 11">DY32-46</strain>
    </source>
</reference>
<feature type="domain" description="Acyl-CoA dehydrogenase/oxidase C-terminal" evidence="7">
    <location>
        <begin position="253"/>
        <end position="398"/>
    </location>
</feature>
<dbReference type="GO" id="GO:0046359">
    <property type="term" value="P:butyrate catabolic process"/>
    <property type="evidence" value="ECO:0007669"/>
    <property type="project" value="TreeGrafter"/>
</dbReference>
<protein>
    <submittedName>
        <fullName evidence="10">Butyryl-CoA dehydrogenase</fullName>
    </submittedName>
</protein>
<proteinExistence type="inferred from homology"/>
<dbReference type="Pfam" id="PF02771">
    <property type="entry name" value="Acyl-CoA_dh_N"/>
    <property type="match status" value="1"/>
</dbReference>
<dbReference type="PANTHER" id="PTHR43884">
    <property type="entry name" value="ACYL-COA DEHYDROGENASE"/>
    <property type="match status" value="1"/>
</dbReference>
<keyword evidence="3 6" id="KW-0285">Flavoprotein</keyword>
<evidence type="ECO:0000313" key="10">
    <source>
        <dbReference type="EMBL" id="AXV08885.1"/>
    </source>
</evidence>
<evidence type="ECO:0000256" key="3">
    <source>
        <dbReference type="ARBA" id="ARBA00022630"/>
    </source>
</evidence>
<evidence type="ECO:0000256" key="5">
    <source>
        <dbReference type="ARBA" id="ARBA00023002"/>
    </source>
</evidence>
<sequence>MSGVGDATARRRWSASEMDGRTVIDFTLTEEQEALRDMAARVADEHWADVALEWDRNATFLPDVERKRLAELGLLGIAIPEAYGGAGGDLLDALLVVEEIAKRNQIVAFQVFEANTGPTRVIELFGTEEQKQRILPPIVRGESTLAVSISEPDAGSAATDLTTTARRDGDHYVVEGMKRWCSGAGHAEQYLIYVRLDDNPGARGIGAVLVDADTEGLTFGPQEQMMGFRGIPSADMFLDNVRVPAENLIIPAGGFKQLFEAFSIERLGNSTMSLAIGQACVDRTAAYVQERHQFGKPIIEFQTVQEQLADMILQVEAARLLIWRAAAAAGRGTPDPLQASMAKCFSNEMAKGVSDKAVMLHGGYGYHPDYHVERHHRDAHGWALGGGTPTIQRTRIISQYLGRRFDQRS</sequence>
<dbReference type="Pfam" id="PF00441">
    <property type="entry name" value="Acyl-CoA_dh_1"/>
    <property type="match status" value="1"/>
</dbReference>
<evidence type="ECO:0000256" key="6">
    <source>
        <dbReference type="RuleBase" id="RU362125"/>
    </source>
</evidence>
<dbReference type="Gene3D" id="2.40.110.10">
    <property type="entry name" value="Butyryl-CoA Dehydrogenase, subunit A, domain 2"/>
    <property type="match status" value="1"/>
</dbReference>
<comment type="cofactor">
    <cofactor evidence="1 6">
        <name>FAD</name>
        <dbReference type="ChEBI" id="CHEBI:57692"/>
    </cofactor>
</comment>
<dbReference type="GO" id="GO:0033539">
    <property type="term" value="P:fatty acid beta-oxidation using acyl-CoA dehydrogenase"/>
    <property type="evidence" value="ECO:0007669"/>
    <property type="project" value="TreeGrafter"/>
</dbReference>
<dbReference type="PIRSF" id="PIRSF016578">
    <property type="entry name" value="HsaA"/>
    <property type="match status" value="1"/>
</dbReference>
<dbReference type="Pfam" id="PF02770">
    <property type="entry name" value="Acyl-CoA_dh_M"/>
    <property type="match status" value="1"/>
</dbReference>
<evidence type="ECO:0000256" key="2">
    <source>
        <dbReference type="ARBA" id="ARBA00009347"/>
    </source>
</evidence>
<evidence type="ECO:0000256" key="4">
    <source>
        <dbReference type="ARBA" id="ARBA00022827"/>
    </source>
</evidence>
<dbReference type="GO" id="GO:0050660">
    <property type="term" value="F:flavin adenine dinucleotide binding"/>
    <property type="evidence" value="ECO:0007669"/>
    <property type="project" value="InterPro"/>
</dbReference>
<dbReference type="Gene3D" id="1.20.140.10">
    <property type="entry name" value="Butyryl-CoA Dehydrogenase, subunit A, domain 3"/>
    <property type="match status" value="1"/>
</dbReference>
<dbReference type="InterPro" id="IPR037069">
    <property type="entry name" value="AcylCoA_DH/ox_N_sf"/>
</dbReference>
<organism evidence="10 11">
    <name type="scientific">Euzebya pacifica</name>
    <dbReference type="NCBI Taxonomy" id="1608957"/>
    <lineage>
        <taxon>Bacteria</taxon>
        <taxon>Bacillati</taxon>
        <taxon>Actinomycetota</taxon>
        <taxon>Nitriliruptoria</taxon>
        <taxon>Euzebyales</taxon>
    </lineage>
</organism>
<keyword evidence="4 6" id="KW-0274">FAD</keyword>
<evidence type="ECO:0000259" key="8">
    <source>
        <dbReference type="Pfam" id="PF02770"/>
    </source>
</evidence>
<dbReference type="InterPro" id="IPR013786">
    <property type="entry name" value="AcylCoA_DH/ox_N"/>
</dbReference>
<dbReference type="GO" id="GO:0003995">
    <property type="term" value="F:acyl-CoA dehydrogenase activity"/>
    <property type="evidence" value="ECO:0007669"/>
    <property type="project" value="TreeGrafter"/>
</dbReference>
<dbReference type="InterPro" id="IPR036250">
    <property type="entry name" value="AcylCo_DH-like_C"/>
</dbReference>
<keyword evidence="11" id="KW-1185">Reference proteome</keyword>